<sequence>MAKEAACANLGINDEIHHRTNGLRLNIELEFYQPTAINALVEFEDSMSVGLLADDAGLGNTVEVIYILLYRSNSCRKAHEDGQPPDQQSLLWYCHGFETVMLLGTIGIVPRSARHVVTAAFNSTPTSRSVD</sequence>
<keyword evidence="2" id="KW-1185">Reference proteome</keyword>
<dbReference type="EMBL" id="PDWZ02000011">
    <property type="protein sequence ID" value="KAB2101631.1"/>
    <property type="molecule type" value="Genomic_DNA"/>
</dbReference>
<reference evidence="1 2" key="1">
    <citation type="journal article" date="2019" name="bioRxiv">
        <title>Genomics, evolutionary history and diagnostics of the Alternaria alternata species group including apple and Asian pear pathotypes.</title>
        <authorList>
            <person name="Armitage A.D."/>
            <person name="Cockerton H.M."/>
            <person name="Sreenivasaprasad S."/>
            <person name="Woodhall J.W."/>
            <person name="Lane C.R."/>
            <person name="Harrison R.J."/>
            <person name="Clarkson J.P."/>
        </authorList>
    </citation>
    <scope>NUCLEOTIDE SEQUENCE [LARGE SCALE GENOMIC DNA]</scope>
    <source>
        <strain evidence="1 2">FERA 650</strain>
    </source>
</reference>
<protein>
    <submittedName>
        <fullName evidence="1">Uncharacterized protein</fullName>
    </submittedName>
</protein>
<name>A0ACB6FAX9_9PLEO</name>
<dbReference type="Proteomes" id="UP000293547">
    <property type="component" value="Unassembled WGS sequence"/>
</dbReference>
<proteinExistence type="predicted"/>
<gene>
    <name evidence="1" type="ORF">AG0111_0g10416</name>
</gene>
<evidence type="ECO:0000313" key="2">
    <source>
        <dbReference type="Proteomes" id="UP000293547"/>
    </source>
</evidence>
<organism evidence="1 2">
    <name type="scientific">Alternaria gaisen</name>
    <dbReference type="NCBI Taxonomy" id="167740"/>
    <lineage>
        <taxon>Eukaryota</taxon>
        <taxon>Fungi</taxon>
        <taxon>Dikarya</taxon>
        <taxon>Ascomycota</taxon>
        <taxon>Pezizomycotina</taxon>
        <taxon>Dothideomycetes</taxon>
        <taxon>Pleosporomycetidae</taxon>
        <taxon>Pleosporales</taxon>
        <taxon>Pleosporineae</taxon>
        <taxon>Pleosporaceae</taxon>
        <taxon>Alternaria</taxon>
        <taxon>Alternaria sect. Alternaria</taxon>
    </lineage>
</organism>
<comment type="caution">
    <text evidence="1">The sequence shown here is derived from an EMBL/GenBank/DDBJ whole genome shotgun (WGS) entry which is preliminary data.</text>
</comment>
<evidence type="ECO:0000313" key="1">
    <source>
        <dbReference type="EMBL" id="KAB2101631.1"/>
    </source>
</evidence>
<accession>A0ACB6FAX9</accession>